<evidence type="ECO:0000256" key="2">
    <source>
        <dbReference type="ARBA" id="ARBA00022516"/>
    </source>
</evidence>
<feature type="binding site" evidence="10">
    <location>
        <position position="159"/>
    </location>
    <ligand>
        <name>substrate</name>
    </ligand>
</feature>
<evidence type="ECO:0000256" key="7">
    <source>
        <dbReference type="ARBA" id="ARBA00023098"/>
    </source>
</evidence>
<dbReference type="Pfam" id="PF00149">
    <property type="entry name" value="Metallophos"/>
    <property type="match status" value="1"/>
</dbReference>
<evidence type="ECO:0000256" key="4">
    <source>
        <dbReference type="ARBA" id="ARBA00022556"/>
    </source>
</evidence>
<keyword evidence="9 10" id="KW-0464">Manganese</keyword>
<feature type="binding site" evidence="10">
    <location>
        <position position="194"/>
    </location>
    <ligand>
        <name>Mn(2+)</name>
        <dbReference type="ChEBI" id="CHEBI:29035"/>
        <label>2</label>
    </ligand>
</feature>
<dbReference type="CDD" id="cd07398">
    <property type="entry name" value="MPP_YbbF-LpxH"/>
    <property type="match status" value="1"/>
</dbReference>
<dbReference type="InterPro" id="IPR010138">
    <property type="entry name" value="UDP-diacylglucosamine_Hdrlase"/>
</dbReference>
<evidence type="ECO:0000256" key="3">
    <source>
        <dbReference type="ARBA" id="ARBA00022519"/>
    </source>
</evidence>
<dbReference type="SUPFAM" id="SSF56300">
    <property type="entry name" value="Metallo-dependent phosphatases"/>
    <property type="match status" value="1"/>
</dbReference>
<comment type="catalytic activity">
    <reaction evidence="10">
        <text>UDP-2-N,3-O-bis[(3R)-3-hydroxytetradecanoyl]-alpha-D-glucosamine + H2O = 2-N,3-O-bis[(3R)-3-hydroxytetradecanoyl]-alpha-D-glucosaminyl 1-phosphate + UMP + 2 H(+)</text>
        <dbReference type="Rhea" id="RHEA:25213"/>
        <dbReference type="ChEBI" id="CHEBI:15377"/>
        <dbReference type="ChEBI" id="CHEBI:15378"/>
        <dbReference type="ChEBI" id="CHEBI:57865"/>
        <dbReference type="ChEBI" id="CHEBI:57957"/>
        <dbReference type="ChEBI" id="CHEBI:78847"/>
        <dbReference type="EC" id="3.6.1.54"/>
    </reaction>
</comment>
<comment type="function">
    <text evidence="10">Hydrolyzes the pyrophosphate bond of UDP-2,3-diacylglucosamine to yield 2,3-diacylglucosamine 1-phosphate (lipid X) and UMP by catalyzing the attack of water at the alpha-P atom. Involved in the biosynthesis of lipid A, a phosphorylated glycolipid that anchors the lipopolysaccharide to the outer membrane of the cell.</text>
</comment>
<comment type="caution">
    <text evidence="12">The sequence shown here is derived from an EMBL/GenBank/DDBJ whole genome shotgun (WGS) entry which is preliminary data.</text>
</comment>
<evidence type="ECO:0000313" key="15">
    <source>
        <dbReference type="Proteomes" id="UP001177341"/>
    </source>
</evidence>
<dbReference type="GO" id="GO:0019897">
    <property type="term" value="C:extrinsic component of plasma membrane"/>
    <property type="evidence" value="ECO:0007669"/>
    <property type="project" value="UniProtKB-UniRule"/>
</dbReference>
<dbReference type="InterPro" id="IPR043461">
    <property type="entry name" value="LpxH-like"/>
</dbReference>
<protein>
    <recommendedName>
        <fullName evidence="10">UDP-2,3-diacylglucosamine hydrolase</fullName>
        <ecNumber evidence="10">3.6.1.54</ecNumber>
    </recommendedName>
    <alternativeName>
        <fullName evidence="10">UDP-2,3-diacylglucosamine diphosphatase</fullName>
    </alternativeName>
</protein>
<organism evidence="12 14">
    <name type="scientific">Neptunomonas phycophila</name>
    <dbReference type="NCBI Taxonomy" id="1572645"/>
    <lineage>
        <taxon>Bacteria</taxon>
        <taxon>Pseudomonadati</taxon>
        <taxon>Pseudomonadota</taxon>
        <taxon>Gammaproteobacteria</taxon>
        <taxon>Oceanospirillales</taxon>
        <taxon>Oceanospirillaceae</taxon>
        <taxon>Neptunomonas</taxon>
    </lineage>
</organism>
<keyword evidence="3 10" id="KW-0997">Cell inner membrane</keyword>
<evidence type="ECO:0000256" key="8">
    <source>
        <dbReference type="ARBA" id="ARBA00023136"/>
    </source>
</evidence>
<dbReference type="GO" id="GO:0005737">
    <property type="term" value="C:cytoplasm"/>
    <property type="evidence" value="ECO:0007669"/>
    <property type="project" value="InterPro"/>
</dbReference>
<comment type="cofactor">
    <cofactor evidence="10">
        <name>Mn(2+)</name>
        <dbReference type="ChEBI" id="CHEBI:29035"/>
    </cofactor>
    <text evidence="10">Binds 2 Mn(2+) ions per subunit in a binuclear metal center.</text>
</comment>
<evidence type="ECO:0000256" key="9">
    <source>
        <dbReference type="ARBA" id="ARBA00023211"/>
    </source>
</evidence>
<keyword evidence="15" id="KW-1185">Reference proteome</keyword>
<sequence length="249" mass="28011">MKRYFIADLHLTPERPDITRAFLHFIKNTANDADELYLLGDIFEAWIGDDGGIPAYQSVIDALQSASLTTALYFQHGNRDFLVGDAFSTATNCTLLAPKYIVNLPTGDALLMHGDQLCTDDVEYQAFRSMVRNPEWQTDFLNKPINERLHIARQMREASKKKGAEKSNDIMDVNPNSVRQALVDAQVELVIHGHTHRPAVHHNQIKAGVGTRIVLGDWDKKLWYLVSDHQALTLIDEPIHPTDPTTLGT</sequence>
<name>A0AAW7XE09_9GAMM</name>
<dbReference type="EMBL" id="JAUYVO010000001">
    <property type="protein sequence ID" value="MDP2521315.1"/>
    <property type="molecule type" value="Genomic_DNA"/>
</dbReference>
<comment type="similarity">
    <text evidence="10">Belongs to the LpxH family.</text>
</comment>
<feature type="binding site" evidence="10">
    <location>
        <position position="78"/>
    </location>
    <ligand>
        <name>Mn(2+)</name>
        <dbReference type="ChEBI" id="CHEBI:29035"/>
        <label>2</label>
    </ligand>
</feature>
<comment type="pathway">
    <text evidence="10">Glycolipid biosynthesis; lipid IV(A) biosynthesis; lipid IV(A) from (3R)-3-hydroxytetradecanoyl-[acyl-carrier-protein] and UDP-N-acetyl-alpha-D-glucosamine: step 4/6.</text>
</comment>
<keyword evidence="7 10" id="KW-0443">Lipid metabolism</keyword>
<feature type="binding site" evidence="10">
    <location>
        <position position="196"/>
    </location>
    <ligand>
        <name>Mn(2+)</name>
        <dbReference type="ChEBI" id="CHEBI:29035"/>
        <label>1</label>
    </ligand>
</feature>
<evidence type="ECO:0000313" key="13">
    <source>
        <dbReference type="EMBL" id="MDP2521315.1"/>
    </source>
</evidence>
<dbReference type="InterPro" id="IPR004843">
    <property type="entry name" value="Calcineurin-like_PHP"/>
</dbReference>
<proteinExistence type="inferred from homology"/>
<keyword evidence="8 10" id="KW-0472">Membrane</keyword>
<feature type="binding site" evidence="10">
    <location>
        <position position="41"/>
    </location>
    <ligand>
        <name>Mn(2+)</name>
        <dbReference type="ChEBI" id="CHEBI:29035"/>
        <label>1</label>
    </ligand>
</feature>
<evidence type="ECO:0000256" key="10">
    <source>
        <dbReference type="HAMAP-Rule" id="MF_00575"/>
    </source>
</evidence>
<dbReference type="AlphaFoldDB" id="A0AAW7XE09"/>
<feature type="binding site" evidence="10">
    <location>
        <position position="113"/>
    </location>
    <ligand>
        <name>Mn(2+)</name>
        <dbReference type="ChEBI" id="CHEBI:29035"/>
        <label>2</label>
    </ligand>
</feature>
<dbReference type="GO" id="GO:0008758">
    <property type="term" value="F:UDP-2,3-diacylglucosamine hydrolase activity"/>
    <property type="evidence" value="ECO:0007669"/>
    <property type="project" value="UniProtKB-UniRule"/>
</dbReference>
<feature type="binding site" evidence="10">
    <location>
        <position position="121"/>
    </location>
    <ligand>
        <name>substrate</name>
    </ligand>
</feature>
<feature type="binding site" evidence="10">
    <location>
        <position position="166"/>
    </location>
    <ligand>
        <name>substrate</name>
    </ligand>
</feature>
<dbReference type="Proteomes" id="UP001169862">
    <property type="component" value="Unassembled WGS sequence"/>
</dbReference>
<dbReference type="PANTHER" id="PTHR34990:SF1">
    <property type="entry name" value="UDP-2,3-DIACYLGLUCOSAMINE HYDROLASE"/>
    <property type="match status" value="1"/>
</dbReference>
<keyword evidence="4 10" id="KW-0441">Lipid A biosynthesis</keyword>
<keyword evidence="6 10" id="KW-0378">Hydrolase</keyword>
<feature type="domain" description="Calcineurin-like phosphoesterase" evidence="11">
    <location>
        <begin position="1"/>
        <end position="198"/>
    </location>
</feature>
<dbReference type="NCBIfam" id="NF003743">
    <property type="entry name" value="PRK05340.1"/>
    <property type="match status" value="1"/>
</dbReference>
<evidence type="ECO:0000256" key="6">
    <source>
        <dbReference type="ARBA" id="ARBA00022801"/>
    </source>
</evidence>
<keyword evidence="2 10" id="KW-0444">Lipid biosynthesis</keyword>
<dbReference type="NCBIfam" id="TIGR01854">
    <property type="entry name" value="lipid_A_lpxH"/>
    <property type="match status" value="1"/>
</dbReference>
<dbReference type="RefSeq" id="WP_303548348.1">
    <property type="nucleotide sequence ID" value="NZ_JAUOPG010000001.1"/>
</dbReference>
<evidence type="ECO:0000256" key="5">
    <source>
        <dbReference type="ARBA" id="ARBA00022723"/>
    </source>
</evidence>
<comment type="subcellular location">
    <subcellularLocation>
        <location evidence="10">Cell inner membrane</location>
        <topology evidence="10">Peripheral membrane protein</topology>
        <orientation evidence="10">Cytoplasmic side</orientation>
    </subcellularLocation>
</comment>
<evidence type="ECO:0000259" key="11">
    <source>
        <dbReference type="Pfam" id="PF00149"/>
    </source>
</evidence>
<reference evidence="12" key="1">
    <citation type="submission" date="2023-07" db="EMBL/GenBank/DDBJ databases">
        <title>Genome content predicts the carbon catabolic preferences of heterotrophic bacteria.</title>
        <authorList>
            <person name="Gralka M."/>
        </authorList>
    </citation>
    <scope>NUCLEOTIDE SEQUENCE</scope>
    <source>
        <strain evidence="13">5G01</strain>
        <strain evidence="12">I2M16</strain>
    </source>
</reference>
<comment type="caution">
    <text evidence="10">Lacks conserved residue(s) required for the propagation of feature annotation.</text>
</comment>
<feature type="binding site" evidence="10">
    <location>
        <position position="41"/>
    </location>
    <ligand>
        <name>Mn(2+)</name>
        <dbReference type="ChEBI" id="CHEBI:29035"/>
        <label>2</label>
    </ligand>
</feature>
<dbReference type="Gene3D" id="3.60.21.10">
    <property type="match status" value="1"/>
</dbReference>
<dbReference type="PANTHER" id="PTHR34990">
    <property type="entry name" value="UDP-2,3-DIACYLGLUCOSAMINE HYDROLASE-RELATED"/>
    <property type="match status" value="1"/>
</dbReference>
<dbReference type="InterPro" id="IPR029052">
    <property type="entry name" value="Metallo-depent_PP-like"/>
</dbReference>
<dbReference type="GO" id="GO:0030145">
    <property type="term" value="F:manganese ion binding"/>
    <property type="evidence" value="ECO:0007669"/>
    <property type="project" value="UniProtKB-UniRule"/>
</dbReference>
<evidence type="ECO:0000313" key="12">
    <source>
        <dbReference type="EMBL" id="MDO6452350.1"/>
    </source>
</evidence>
<feature type="binding site" evidence="10">
    <location>
        <position position="8"/>
    </location>
    <ligand>
        <name>Mn(2+)</name>
        <dbReference type="ChEBI" id="CHEBI:29035"/>
        <label>1</label>
    </ligand>
</feature>
<dbReference type="EC" id="3.6.1.54" evidence="10"/>
<keyword evidence="1 10" id="KW-1003">Cell membrane</keyword>
<feature type="binding site" evidence="10">
    <location>
        <position position="10"/>
    </location>
    <ligand>
        <name>Mn(2+)</name>
        <dbReference type="ChEBI" id="CHEBI:29035"/>
        <label>1</label>
    </ligand>
</feature>
<keyword evidence="5 10" id="KW-0479">Metal-binding</keyword>
<dbReference type="EMBL" id="JAUOPG010000001">
    <property type="protein sequence ID" value="MDO6452350.1"/>
    <property type="molecule type" value="Genomic_DNA"/>
</dbReference>
<evidence type="ECO:0000256" key="1">
    <source>
        <dbReference type="ARBA" id="ARBA00022475"/>
    </source>
</evidence>
<accession>A0AAW7XE09</accession>
<evidence type="ECO:0000313" key="14">
    <source>
        <dbReference type="Proteomes" id="UP001169862"/>
    </source>
</evidence>
<feature type="binding site" evidence="10">
    <location>
        <position position="194"/>
    </location>
    <ligand>
        <name>substrate</name>
    </ligand>
</feature>
<dbReference type="GO" id="GO:0009245">
    <property type="term" value="P:lipid A biosynthetic process"/>
    <property type="evidence" value="ECO:0007669"/>
    <property type="project" value="UniProtKB-UniRule"/>
</dbReference>
<dbReference type="Proteomes" id="UP001177341">
    <property type="component" value="Unassembled WGS sequence"/>
</dbReference>
<dbReference type="HAMAP" id="MF_00575">
    <property type="entry name" value="LpxH"/>
    <property type="match status" value="1"/>
</dbReference>
<gene>
    <name evidence="10" type="primary">lpxH</name>
    <name evidence="12" type="ORF">Q4490_02125</name>
    <name evidence="13" type="ORF">Q8W30_01925</name>
</gene>
<feature type="binding site" evidence="10">
    <location>
        <begin position="78"/>
        <end position="79"/>
    </location>
    <ligand>
        <name>substrate</name>
    </ligand>
</feature>